<comment type="similarity">
    <text evidence="1">Belongs to the thioredoxin family.</text>
</comment>
<proteinExistence type="inferred from homology"/>
<evidence type="ECO:0000313" key="5">
    <source>
        <dbReference type="Proteomes" id="UP000051733"/>
    </source>
</evidence>
<dbReference type="InterPro" id="IPR013766">
    <property type="entry name" value="Thioredoxin_domain"/>
</dbReference>
<dbReference type="CDD" id="cd02947">
    <property type="entry name" value="TRX_family"/>
    <property type="match status" value="1"/>
</dbReference>
<dbReference type="Gene3D" id="3.40.30.10">
    <property type="entry name" value="Glutaredoxin"/>
    <property type="match status" value="1"/>
</dbReference>
<dbReference type="PROSITE" id="PS51352">
    <property type="entry name" value="THIOREDOXIN_2"/>
    <property type="match status" value="1"/>
</dbReference>
<dbReference type="PANTHER" id="PTHR45663">
    <property type="entry name" value="GEO12009P1"/>
    <property type="match status" value="1"/>
</dbReference>
<feature type="domain" description="Thioredoxin" evidence="3">
    <location>
        <begin position="1"/>
        <end position="105"/>
    </location>
</feature>
<dbReference type="SUPFAM" id="SSF52833">
    <property type="entry name" value="Thioredoxin-like"/>
    <property type="match status" value="1"/>
</dbReference>
<dbReference type="GO" id="GO:0005829">
    <property type="term" value="C:cytosol"/>
    <property type="evidence" value="ECO:0007669"/>
    <property type="project" value="TreeGrafter"/>
</dbReference>
<keyword evidence="5" id="KW-1185">Reference proteome</keyword>
<dbReference type="InterPro" id="IPR036249">
    <property type="entry name" value="Thioredoxin-like_sf"/>
</dbReference>
<evidence type="ECO:0000256" key="2">
    <source>
        <dbReference type="ARBA" id="ARBA00023284"/>
    </source>
</evidence>
<dbReference type="EMBL" id="AYYY01000063">
    <property type="protein sequence ID" value="KRM60395.1"/>
    <property type="molecule type" value="Genomic_DNA"/>
</dbReference>
<sequence>MIKPISDEMYAKATKDGLAVIDFRMDFCSPCTAMDHILADVADDQRLNNRVKFLSITVNRHFEVASALGIQHVPLVLIKRNGQIVNHLAGVHSGRQVTDMLLQYL</sequence>
<evidence type="ECO:0000256" key="1">
    <source>
        <dbReference type="ARBA" id="ARBA00008987"/>
    </source>
</evidence>
<dbReference type="PANTHER" id="PTHR45663:SF11">
    <property type="entry name" value="GEO12009P1"/>
    <property type="match status" value="1"/>
</dbReference>
<dbReference type="GO" id="GO:0045454">
    <property type="term" value="P:cell redox homeostasis"/>
    <property type="evidence" value="ECO:0007669"/>
    <property type="project" value="TreeGrafter"/>
</dbReference>
<dbReference type="Proteomes" id="UP000051733">
    <property type="component" value="Unassembled WGS sequence"/>
</dbReference>
<dbReference type="STRING" id="1423813.FC26_GL000483"/>
<evidence type="ECO:0000313" key="4">
    <source>
        <dbReference type="EMBL" id="KRM60395.1"/>
    </source>
</evidence>
<dbReference type="RefSeq" id="WP_057780416.1">
    <property type="nucleotide sequence ID" value="NZ_AYYY01000063.1"/>
</dbReference>
<dbReference type="PATRIC" id="fig|1423813.3.peg.493"/>
<evidence type="ECO:0000259" key="3">
    <source>
        <dbReference type="PROSITE" id="PS51352"/>
    </source>
</evidence>
<dbReference type="OrthoDB" id="9790390at2"/>
<comment type="caution">
    <text evidence="4">The sequence shown here is derived from an EMBL/GenBank/DDBJ whole genome shotgun (WGS) entry which is preliminary data.</text>
</comment>
<dbReference type="AlphaFoldDB" id="A0A0R2A8J0"/>
<gene>
    <name evidence="4" type="ORF">FC26_GL000483</name>
</gene>
<name>A0A0R2A8J0_9LACO</name>
<dbReference type="GO" id="GO:0015035">
    <property type="term" value="F:protein-disulfide reductase activity"/>
    <property type="evidence" value="ECO:0007669"/>
    <property type="project" value="TreeGrafter"/>
</dbReference>
<dbReference type="Pfam" id="PF00085">
    <property type="entry name" value="Thioredoxin"/>
    <property type="match status" value="1"/>
</dbReference>
<protein>
    <recommendedName>
        <fullName evidence="3">Thioredoxin domain-containing protein</fullName>
    </recommendedName>
</protein>
<reference evidence="4 5" key="1">
    <citation type="journal article" date="2015" name="Genome Announc.">
        <title>Expanding the biotechnology potential of lactobacilli through comparative genomics of 213 strains and associated genera.</title>
        <authorList>
            <person name="Sun Z."/>
            <person name="Harris H.M."/>
            <person name="McCann A."/>
            <person name="Guo C."/>
            <person name="Argimon S."/>
            <person name="Zhang W."/>
            <person name="Yang X."/>
            <person name="Jeffery I.B."/>
            <person name="Cooney J.C."/>
            <person name="Kagawa T.F."/>
            <person name="Liu W."/>
            <person name="Song Y."/>
            <person name="Salvetti E."/>
            <person name="Wrobel A."/>
            <person name="Rasinkangas P."/>
            <person name="Parkhill J."/>
            <person name="Rea M.C."/>
            <person name="O'Sullivan O."/>
            <person name="Ritari J."/>
            <person name="Douillard F.P."/>
            <person name="Paul Ross R."/>
            <person name="Yang R."/>
            <person name="Briner A.E."/>
            <person name="Felis G.E."/>
            <person name="de Vos W.M."/>
            <person name="Barrangou R."/>
            <person name="Klaenhammer T.R."/>
            <person name="Caufield P.W."/>
            <person name="Cui Y."/>
            <person name="Zhang H."/>
            <person name="O'Toole P.W."/>
        </authorList>
    </citation>
    <scope>NUCLEOTIDE SEQUENCE [LARGE SCALE GENOMIC DNA]</scope>
    <source>
        <strain evidence="4 5">DSM 20634</strain>
    </source>
</reference>
<accession>A0A0R2A8J0</accession>
<organism evidence="4 5">
    <name type="scientific">Paucilactobacillus vaccinostercus DSM 20634</name>
    <dbReference type="NCBI Taxonomy" id="1423813"/>
    <lineage>
        <taxon>Bacteria</taxon>
        <taxon>Bacillati</taxon>
        <taxon>Bacillota</taxon>
        <taxon>Bacilli</taxon>
        <taxon>Lactobacillales</taxon>
        <taxon>Lactobacillaceae</taxon>
        <taxon>Paucilactobacillus</taxon>
    </lineage>
</organism>
<keyword evidence="2" id="KW-0676">Redox-active center</keyword>